<dbReference type="PROSITE" id="PS51257">
    <property type="entry name" value="PROKAR_LIPOPROTEIN"/>
    <property type="match status" value="1"/>
</dbReference>
<protein>
    <recommendedName>
        <fullName evidence="4">Lipoprotein</fullName>
    </recommendedName>
</protein>
<dbReference type="AlphaFoldDB" id="A0AAD1AF52"/>
<sequence>MVEGQVRARLLSVVAVAVSFVLLVSCSAEREMSPEDNRVGVVEFVRDSAAVVPAEGWSTREGSPRADVCGLGSGSKGAQFAYTYWAFPNADLNGDAQRIAEYWRSLGMSVRVTDSTPWPTVYGEGGPVLRASFATSSAWGDRYSIDAVSWCRPGDSRELNRSYQRRLAEGEVQPGDEPSMSQEDRKWKPPSSDGPVPSASVTPGPRT</sequence>
<evidence type="ECO:0008006" key="4">
    <source>
        <dbReference type="Google" id="ProtNLM"/>
    </source>
</evidence>
<feature type="region of interest" description="Disordered" evidence="1">
    <location>
        <begin position="161"/>
        <end position="207"/>
    </location>
</feature>
<evidence type="ECO:0000313" key="2">
    <source>
        <dbReference type="EMBL" id="AZZ55805.1"/>
    </source>
</evidence>
<dbReference type="KEGG" id="ria:C7V51_07890"/>
<proteinExistence type="predicted"/>
<dbReference type="Proteomes" id="UP000283946">
    <property type="component" value="Chromosome"/>
</dbReference>
<evidence type="ECO:0000256" key="1">
    <source>
        <dbReference type="SAM" id="MobiDB-lite"/>
    </source>
</evidence>
<organism evidence="2 3">
    <name type="scientific">Rathayibacter iranicus</name>
    <dbReference type="NCBI Taxonomy" id="59737"/>
    <lineage>
        <taxon>Bacteria</taxon>
        <taxon>Bacillati</taxon>
        <taxon>Actinomycetota</taxon>
        <taxon>Actinomycetes</taxon>
        <taxon>Micrococcales</taxon>
        <taxon>Microbacteriaceae</taxon>
        <taxon>Rathayibacter</taxon>
    </lineage>
</organism>
<reference evidence="2 3" key="1">
    <citation type="submission" date="2018-03" db="EMBL/GenBank/DDBJ databases">
        <title>Bacteriophage NCPPB3778 and a type I-E CRISPR drive the evolution of the US Biological Select Agent, Rathayibacter toxicus.</title>
        <authorList>
            <person name="Davis E.W.II."/>
            <person name="Tabima J.F."/>
            <person name="Weisberg A.J."/>
            <person name="Dantas Lopes L."/>
            <person name="Wiseman M.S."/>
            <person name="Wiseman M.S."/>
            <person name="Pupko T."/>
            <person name="Belcher M.S."/>
            <person name="Sechler A.J."/>
            <person name="Tancos M.A."/>
            <person name="Schroeder B.K."/>
            <person name="Murray T.D."/>
            <person name="Luster D.G."/>
            <person name="Schneider W.L."/>
            <person name="Rogers E."/>
            <person name="Andreote F.D."/>
            <person name="Grunwald N.J."/>
            <person name="Putnam M.L."/>
            <person name="Chang J.H."/>
        </authorList>
    </citation>
    <scope>NUCLEOTIDE SEQUENCE [LARGE SCALE GENOMIC DNA]</scope>
    <source>
        <strain evidence="2 3">NCCPB 2253</strain>
    </source>
</reference>
<accession>A0AAD1AF52</accession>
<name>A0AAD1AF52_9MICO</name>
<evidence type="ECO:0000313" key="3">
    <source>
        <dbReference type="Proteomes" id="UP000283946"/>
    </source>
</evidence>
<dbReference type="EMBL" id="CP028130">
    <property type="protein sequence ID" value="AZZ55805.1"/>
    <property type="molecule type" value="Genomic_DNA"/>
</dbReference>
<gene>
    <name evidence="2" type="ORF">C7V51_07890</name>
</gene>